<evidence type="ECO:0000256" key="1">
    <source>
        <dbReference type="SAM" id="SignalP"/>
    </source>
</evidence>
<feature type="chain" id="PRO_5046560895" evidence="1">
    <location>
        <begin position="21"/>
        <end position="224"/>
    </location>
</feature>
<name>A0ABX0QMV5_9BACT</name>
<reference evidence="4" key="2">
    <citation type="submission" date="2023-07" db="EMBL/GenBank/DDBJ databases">
        <authorList>
            <person name="Jung D.-H."/>
        </authorList>
    </citation>
    <scope>NUCLEOTIDE SEQUENCE [LARGE SCALE GENOMIC DNA]</scope>
    <source>
        <strain evidence="4">JA-25</strain>
    </source>
</reference>
<dbReference type="Gene3D" id="2.40.160.20">
    <property type="match status" value="1"/>
</dbReference>
<dbReference type="Pfam" id="PF13568">
    <property type="entry name" value="OMP_b-brl_2"/>
    <property type="match status" value="1"/>
</dbReference>
<protein>
    <submittedName>
        <fullName evidence="3">Porin family protein</fullName>
    </submittedName>
</protein>
<accession>A0ABX0QMV5</accession>
<feature type="signal peptide" evidence="1">
    <location>
        <begin position="1"/>
        <end position="20"/>
    </location>
</feature>
<keyword evidence="4" id="KW-1185">Reference proteome</keyword>
<dbReference type="InterPro" id="IPR011250">
    <property type="entry name" value="OMP/PagP_B-barrel"/>
</dbReference>
<reference evidence="4" key="1">
    <citation type="submission" date="2019-09" db="EMBL/GenBank/DDBJ databases">
        <authorList>
            <person name="Jung D.-H."/>
        </authorList>
    </citation>
    <scope>NUCLEOTIDE SEQUENCE [LARGE SCALE GENOMIC DNA]</scope>
    <source>
        <strain evidence="4">JA-25</strain>
    </source>
</reference>
<dbReference type="Proteomes" id="UP000606008">
    <property type="component" value="Unassembled WGS sequence"/>
</dbReference>
<dbReference type="EMBL" id="WAEL01000008">
    <property type="protein sequence ID" value="NID12606.1"/>
    <property type="molecule type" value="Genomic_DNA"/>
</dbReference>
<organism evidence="3 4">
    <name type="scientific">Fibrivirga algicola</name>
    <dbReference type="NCBI Taxonomy" id="2950420"/>
    <lineage>
        <taxon>Bacteria</taxon>
        <taxon>Pseudomonadati</taxon>
        <taxon>Bacteroidota</taxon>
        <taxon>Cytophagia</taxon>
        <taxon>Cytophagales</taxon>
        <taxon>Spirosomataceae</taxon>
        <taxon>Fibrivirga</taxon>
    </lineage>
</organism>
<evidence type="ECO:0000313" key="4">
    <source>
        <dbReference type="Proteomes" id="UP000606008"/>
    </source>
</evidence>
<dbReference type="InterPro" id="IPR025665">
    <property type="entry name" value="Beta-barrel_OMP_2"/>
</dbReference>
<evidence type="ECO:0000313" key="3">
    <source>
        <dbReference type="EMBL" id="NID12606.1"/>
    </source>
</evidence>
<dbReference type="RefSeq" id="WP_085412908.1">
    <property type="nucleotide sequence ID" value="NZ_WAEL01000008.1"/>
</dbReference>
<sequence length="224" mass="25029">MKATYLLIAFSCLTTQLVLAQSTPKRSFMIGPTVGVNKTSYVDEDIHLNYTQIHIPTSAYGGLDASYQVNRWLVGAKLLYQRQTLQASFLASDYYIDITNPDPNRVFRFDSEYHLITAPLSIGYRLAPNSRLQWYVGGGIAFEYRAQTGKRTTFTSAGSTTTTDTGIVAPRVELGYGVQTTLRYAVTPQVTFQLEPAVRYNPAGNYQIRDSYQYRGAFAVLVSL</sequence>
<keyword evidence="1" id="KW-0732">Signal</keyword>
<dbReference type="SUPFAM" id="SSF56925">
    <property type="entry name" value="OMPA-like"/>
    <property type="match status" value="1"/>
</dbReference>
<feature type="domain" description="Outer membrane protein beta-barrel" evidence="2">
    <location>
        <begin position="20"/>
        <end position="189"/>
    </location>
</feature>
<evidence type="ECO:0000259" key="2">
    <source>
        <dbReference type="Pfam" id="PF13568"/>
    </source>
</evidence>
<gene>
    <name evidence="3" type="ORF">F7231_20720</name>
</gene>
<proteinExistence type="predicted"/>
<comment type="caution">
    <text evidence="3">The sequence shown here is derived from an EMBL/GenBank/DDBJ whole genome shotgun (WGS) entry which is preliminary data.</text>
</comment>